<feature type="chain" id="PRO_5046533739" evidence="2">
    <location>
        <begin position="25"/>
        <end position="101"/>
    </location>
</feature>
<evidence type="ECO:0000313" key="4">
    <source>
        <dbReference type="Proteomes" id="UP001642540"/>
    </source>
</evidence>
<name>A0ABP1QFS1_9HEXA</name>
<keyword evidence="4" id="KW-1185">Reference proteome</keyword>
<feature type="compositionally biased region" description="Polar residues" evidence="1">
    <location>
        <begin position="46"/>
        <end position="65"/>
    </location>
</feature>
<feature type="compositionally biased region" description="Basic and acidic residues" evidence="1">
    <location>
        <begin position="26"/>
        <end position="45"/>
    </location>
</feature>
<proteinExistence type="predicted"/>
<evidence type="ECO:0000256" key="2">
    <source>
        <dbReference type="SAM" id="SignalP"/>
    </source>
</evidence>
<comment type="caution">
    <text evidence="3">The sequence shown here is derived from an EMBL/GenBank/DDBJ whole genome shotgun (WGS) entry which is preliminary data.</text>
</comment>
<keyword evidence="2" id="KW-0732">Signal</keyword>
<reference evidence="3 4" key="1">
    <citation type="submission" date="2024-08" db="EMBL/GenBank/DDBJ databases">
        <authorList>
            <person name="Cucini C."/>
            <person name="Frati F."/>
        </authorList>
    </citation>
    <scope>NUCLEOTIDE SEQUENCE [LARGE SCALE GENOMIC DNA]</scope>
</reference>
<sequence>MNSTTTIALLIVAIVFMQFDFAVSRPTEKQKTEHAVDVAPAKERLTNQTNDSKTGDASESSVVNNLESKHVVTESYLTNSEKPSFRVRERRWDGCGYKGVC</sequence>
<dbReference type="EMBL" id="CAXLJM020000033">
    <property type="protein sequence ID" value="CAL8101420.1"/>
    <property type="molecule type" value="Genomic_DNA"/>
</dbReference>
<dbReference type="Proteomes" id="UP001642540">
    <property type="component" value="Unassembled WGS sequence"/>
</dbReference>
<feature type="signal peptide" evidence="2">
    <location>
        <begin position="1"/>
        <end position="24"/>
    </location>
</feature>
<feature type="region of interest" description="Disordered" evidence="1">
    <location>
        <begin position="26"/>
        <end position="65"/>
    </location>
</feature>
<accession>A0ABP1QFS1</accession>
<evidence type="ECO:0000313" key="3">
    <source>
        <dbReference type="EMBL" id="CAL8101420.1"/>
    </source>
</evidence>
<organism evidence="3 4">
    <name type="scientific">Orchesella dallaii</name>
    <dbReference type="NCBI Taxonomy" id="48710"/>
    <lineage>
        <taxon>Eukaryota</taxon>
        <taxon>Metazoa</taxon>
        <taxon>Ecdysozoa</taxon>
        <taxon>Arthropoda</taxon>
        <taxon>Hexapoda</taxon>
        <taxon>Collembola</taxon>
        <taxon>Entomobryomorpha</taxon>
        <taxon>Entomobryoidea</taxon>
        <taxon>Orchesellidae</taxon>
        <taxon>Orchesellinae</taxon>
        <taxon>Orchesella</taxon>
    </lineage>
</organism>
<gene>
    <name evidence="3" type="ORF">ODALV1_LOCUS10836</name>
</gene>
<protein>
    <submittedName>
        <fullName evidence="3">Uncharacterized protein</fullName>
    </submittedName>
</protein>
<evidence type="ECO:0000256" key="1">
    <source>
        <dbReference type="SAM" id="MobiDB-lite"/>
    </source>
</evidence>